<dbReference type="PROSITE" id="PS50923">
    <property type="entry name" value="SUSHI"/>
    <property type="match status" value="1"/>
</dbReference>
<evidence type="ECO:0000313" key="5">
    <source>
        <dbReference type="Ensembl" id="ENSMMOP00000013369.1"/>
    </source>
</evidence>
<dbReference type="Gene3D" id="2.20.28.230">
    <property type="match status" value="1"/>
</dbReference>
<dbReference type="PANTHER" id="PTHR15060:SF0">
    <property type="entry name" value="INTERLEUKIN-15 RECEPTOR SUBUNIT ALPHA"/>
    <property type="match status" value="1"/>
</dbReference>
<dbReference type="SUPFAM" id="SSF57535">
    <property type="entry name" value="Complement control module/SCR domain"/>
    <property type="match status" value="1"/>
</dbReference>
<proteinExistence type="predicted"/>
<name>A0A3Q3WVK6_MOLML</name>
<keyword evidence="3" id="KW-0732">Signal</keyword>
<keyword evidence="6" id="KW-1185">Reference proteome</keyword>
<dbReference type="OMA" id="LECICKH"/>
<dbReference type="InterPro" id="IPR000436">
    <property type="entry name" value="Sushi_SCR_CCP_dom"/>
</dbReference>
<reference evidence="5" key="2">
    <citation type="submission" date="2025-09" db="UniProtKB">
        <authorList>
            <consortium name="Ensembl"/>
        </authorList>
    </citation>
    <scope>IDENTIFICATION</scope>
</reference>
<dbReference type="Proteomes" id="UP000261620">
    <property type="component" value="Unplaced"/>
</dbReference>
<comment type="caution">
    <text evidence="2">Lacks conserved residue(s) required for the propagation of feature annotation.</text>
</comment>
<evidence type="ECO:0000256" key="1">
    <source>
        <dbReference type="ARBA" id="ARBA00023157"/>
    </source>
</evidence>
<keyword evidence="2" id="KW-0768">Sushi</keyword>
<dbReference type="AlphaFoldDB" id="A0A3Q3WVK6"/>
<feature type="chain" id="PRO_5018769648" description="Sushi domain-containing protein" evidence="3">
    <location>
        <begin position="27"/>
        <end position="135"/>
    </location>
</feature>
<evidence type="ECO:0000313" key="6">
    <source>
        <dbReference type="Proteomes" id="UP000261620"/>
    </source>
</evidence>
<reference evidence="5" key="1">
    <citation type="submission" date="2025-08" db="UniProtKB">
        <authorList>
            <consortium name="Ensembl"/>
        </authorList>
    </citation>
    <scope>IDENTIFICATION</scope>
</reference>
<protein>
    <recommendedName>
        <fullName evidence="4">Sushi domain-containing protein</fullName>
    </recommendedName>
</protein>
<keyword evidence="1" id="KW-1015">Disulfide bond</keyword>
<dbReference type="PANTHER" id="PTHR15060">
    <property type="entry name" value="INTERLEUKIN-15 RECEPTOR SUBUNIT ALPHA"/>
    <property type="match status" value="1"/>
</dbReference>
<organism evidence="5 6">
    <name type="scientific">Mola mola</name>
    <name type="common">Ocean sunfish</name>
    <name type="synonym">Tetraodon mola</name>
    <dbReference type="NCBI Taxonomy" id="94237"/>
    <lineage>
        <taxon>Eukaryota</taxon>
        <taxon>Metazoa</taxon>
        <taxon>Chordata</taxon>
        <taxon>Craniata</taxon>
        <taxon>Vertebrata</taxon>
        <taxon>Euteleostomi</taxon>
        <taxon>Actinopterygii</taxon>
        <taxon>Neopterygii</taxon>
        <taxon>Teleostei</taxon>
        <taxon>Neoteleostei</taxon>
        <taxon>Acanthomorphata</taxon>
        <taxon>Eupercaria</taxon>
        <taxon>Tetraodontiformes</taxon>
        <taxon>Molidae</taxon>
        <taxon>Mola</taxon>
    </lineage>
</organism>
<dbReference type="SMART" id="SM00032">
    <property type="entry name" value="CCP"/>
    <property type="match status" value="1"/>
</dbReference>
<dbReference type="Ensembl" id="ENSMMOT00000013590.1">
    <property type="protein sequence ID" value="ENSMMOP00000013369.1"/>
    <property type="gene ID" value="ENSMMOG00000010266.1"/>
</dbReference>
<sequence length="135" mass="15443">MDLESPSFSVFVLVTCLLVVVRFSKGDISCLCPQIPQVNLTEHPPRKCFQVGERFRYTCKAGYLRKAGTSNLITCKKINNTALWTPLSLRCICKIYSFLCHTDTTHEPVIATTVSELYICMDFEYKNTNKLMINY</sequence>
<feature type="signal peptide" evidence="3">
    <location>
        <begin position="1"/>
        <end position="26"/>
    </location>
</feature>
<dbReference type="InterPro" id="IPR042372">
    <property type="entry name" value="IL15RA"/>
</dbReference>
<evidence type="ECO:0000256" key="3">
    <source>
        <dbReference type="SAM" id="SignalP"/>
    </source>
</evidence>
<dbReference type="Pfam" id="PF00084">
    <property type="entry name" value="Sushi"/>
    <property type="match status" value="1"/>
</dbReference>
<feature type="domain" description="Sushi" evidence="4">
    <location>
        <begin position="28"/>
        <end position="93"/>
    </location>
</feature>
<dbReference type="InterPro" id="IPR035976">
    <property type="entry name" value="Sushi/SCR/CCP_sf"/>
</dbReference>
<dbReference type="GO" id="GO:0042010">
    <property type="term" value="F:interleukin-15 receptor activity"/>
    <property type="evidence" value="ECO:0007669"/>
    <property type="project" value="InterPro"/>
</dbReference>
<evidence type="ECO:0000256" key="2">
    <source>
        <dbReference type="PROSITE-ProRule" id="PRU00302"/>
    </source>
</evidence>
<accession>A0A3Q3WVK6</accession>
<evidence type="ECO:0000259" key="4">
    <source>
        <dbReference type="PROSITE" id="PS50923"/>
    </source>
</evidence>